<organism evidence="7">
    <name type="scientific">Notodromas monacha</name>
    <dbReference type="NCBI Taxonomy" id="399045"/>
    <lineage>
        <taxon>Eukaryota</taxon>
        <taxon>Metazoa</taxon>
        <taxon>Ecdysozoa</taxon>
        <taxon>Arthropoda</taxon>
        <taxon>Crustacea</taxon>
        <taxon>Oligostraca</taxon>
        <taxon>Ostracoda</taxon>
        <taxon>Podocopa</taxon>
        <taxon>Podocopida</taxon>
        <taxon>Cypridocopina</taxon>
        <taxon>Cypridoidea</taxon>
        <taxon>Cyprididae</taxon>
        <taxon>Notodromas</taxon>
    </lineage>
</organism>
<accession>A0A7R9GDF9</accession>
<dbReference type="GO" id="GO:0016301">
    <property type="term" value="F:kinase activity"/>
    <property type="evidence" value="ECO:0007669"/>
    <property type="project" value="UniProtKB-KW"/>
</dbReference>
<dbReference type="Pfam" id="PF04263">
    <property type="entry name" value="TPK_catalytic"/>
    <property type="match status" value="1"/>
</dbReference>
<dbReference type="InterPro" id="IPR036759">
    <property type="entry name" value="TPK_catalytic_sf"/>
</dbReference>
<dbReference type="EMBL" id="CAJPEX010001247">
    <property type="protein sequence ID" value="CAG0918638.1"/>
    <property type="molecule type" value="Genomic_DNA"/>
</dbReference>
<evidence type="ECO:0000313" key="8">
    <source>
        <dbReference type="Proteomes" id="UP000678499"/>
    </source>
</evidence>
<keyword evidence="8" id="KW-1185">Reference proteome</keyword>
<gene>
    <name evidence="7" type="ORF">NMOB1V02_LOCUS6186</name>
</gene>
<dbReference type="InterPro" id="IPR007373">
    <property type="entry name" value="Thiamin_PyroPKinase_B1-bd"/>
</dbReference>
<dbReference type="Pfam" id="PF04265">
    <property type="entry name" value="TPK_B1_binding"/>
    <property type="match status" value="1"/>
</dbReference>
<dbReference type="FunFam" id="2.60.120.320:FF:000001">
    <property type="entry name" value="Thiamine pyrophosphokinase"/>
    <property type="match status" value="1"/>
</dbReference>
<evidence type="ECO:0000256" key="2">
    <source>
        <dbReference type="ARBA" id="ARBA00022741"/>
    </source>
</evidence>
<evidence type="ECO:0000256" key="5">
    <source>
        <dbReference type="SAM" id="MobiDB-lite"/>
    </source>
</evidence>
<dbReference type="InterPro" id="IPR007371">
    <property type="entry name" value="TPK_catalytic"/>
</dbReference>
<dbReference type="PANTHER" id="PTHR13622">
    <property type="entry name" value="THIAMIN PYROPHOSPHOKINASE"/>
    <property type="match status" value="1"/>
</dbReference>
<evidence type="ECO:0000313" key="7">
    <source>
        <dbReference type="EMBL" id="CAD7278486.1"/>
    </source>
</evidence>
<keyword evidence="2" id="KW-0547">Nucleotide-binding</keyword>
<dbReference type="EMBL" id="OA883284">
    <property type="protein sequence ID" value="CAD7278486.1"/>
    <property type="molecule type" value="Genomic_DNA"/>
</dbReference>
<keyword evidence="3" id="KW-0418">Kinase</keyword>
<dbReference type="GO" id="GO:0006772">
    <property type="term" value="P:thiamine metabolic process"/>
    <property type="evidence" value="ECO:0007669"/>
    <property type="project" value="InterPro"/>
</dbReference>
<dbReference type="Proteomes" id="UP000678499">
    <property type="component" value="Unassembled WGS sequence"/>
</dbReference>
<dbReference type="OrthoDB" id="25149at2759"/>
<dbReference type="SUPFAM" id="SSF63862">
    <property type="entry name" value="Thiamin pyrophosphokinase, substrate-binding domain"/>
    <property type="match status" value="1"/>
</dbReference>
<dbReference type="GO" id="GO:0004788">
    <property type="term" value="F:thiamine diphosphokinase activity"/>
    <property type="evidence" value="ECO:0007669"/>
    <property type="project" value="InterPro"/>
</dbReference>
<proteinExistence type="predicted"/>
<dbReference type="GO" id="GO:0009229">
    <property type="term" value="P:thiamine diphosphate biosynthetic process"/>
    <property type="evidence" value="ECO:0007669"/>
    <property type="project" value="InterPro"/>
</dbReference>
<reference evidence="7" key="1">
    <citation type="submission" date="2020-11" db="EMBL/GenBank/DDBJ databases">
        <authorList>
            <person name="Tran Van P."/>
        </authorList>
    </citation>
    <scope>NUCLEOTIDE SEQUENCE</scope>
</reference>
<evidence type="ECO:0000256" key="3">
    <source>
        <dbReference type="ARBA" id="ARBA00022777"/>
    </source>
</evidence>
<keyword evidence="4" id="KW-0067">ATP-binding</keyword>
<dbReference type="GO" id="GO:0005524">
    <property type="term" value="F:ATP binding"/>
    <property type="evidence" value="ECO:0007669"/>
    <property type="project" value="UniProtKB-KW"/>
</dbReference>
<dbReference type="SMART" id="SM00983">
    <property type="entry name" value="TPK_B1_binding"/>
    <property type="match status" value="1"/>
</dbReference>
<evidence type="ECO:0000256" key="1">
    <source>
        <dbReference type="ARBA" id="ARBA00022679"/>
    </source>
</evidence>
<keyword evidence="1" id="KW-0808">Transferase</keyword>
<name>A0A7R9GDF9_9CRUS</name>
<dbReference type="GO" id="GO:0030975">
    <property type="term" value="F:thiamine binding"/>
    <property type="evidence" value="ECO:0007669"/>
    <property type="project" value="InterPro"/>
</dbReference>
<feature type="region of interest" description="Disordered" evidence="5">
    <location>
        <begin position="44"/>
        <end position="64"/>
    </location>
</feature>
<dbReference type="InterPro" id="IPR006282">
    <property type="entry name" value="Thi_PPkinase"/>
</dbReference>
<dbReference type="AlphaFoldDB" id="A0A7R9GDF9"/>
<sequence length="332" mass="36246">MSTMLSAGSAVTWRTAAATGVSRLKLALGNYSAAVAFSHSMETQNGSVDLPGSTDGMSSSSPPPREWRFRRLFDAHGGAKFATVVLNSEIGSERKATVFDLWKRAKIKVAVDGGLNRIWGLVKERSETVGVEDEQSLIPDLVTGDFDSASPGLVDALRKRGSNIVPTPDQDETDFTKSLRILHHLLIENKSLEIEAVIVIGSNGPRLDHIFGLIHTLHKKENMKLLGEVNLFLLMDEDICWLLPPGGHILEAPKTLRGETCGLIPFQRPAKGVTSTGLKWNLENQTLEFGNLISTSNKFTEVENIGVQCNDPILWISSLNFSAKGFYVSTGF</sequence>
<evidence type="ECO:0000259" key="6">
    <source>
        <dbReference type="SMART" id="SM00983"/>
    </source>
</evidence>
<dbReference type="PANTHER" id="PTHR13622:SF8">
    <property type="entry name" value="THIAMIN PYROPHOSPHOKINASE 1"/>
    <property type="match status" value="1"/>
</dbReference>
<feature type="domain" description="Thiamin pyrophosphokinase thiamin-binding" evidence="6">
    <location>
        <begin position="246"/>
        <end position="314"/>
    </location>
</feature>
<protein>
    <recommendedName>
        <fullName evidence="6">Thiamin pyrophosphokinase thiamin-binding domain-containing protein</fullName>
    </recommendedName>
</protein>
<dbReference type="Gene3D" id="2.60.120.320">
    <property type="entry name" value="Thiamin pyrophosphokinase, thiamin-binding domain"/>
    <property type="match status" value="1"/>
</dbReference>
<dbReference type="NCBIfam" id="TIGR01378">
    <property type="entry name" value="thi_PPkinase"/>
    <property type="match status" value="1"/>
</dbReference>
<dbReference type="Gene3D" id="3.40.50.10240">
    <property type="entry name" value="Thiamin pyrophosphokinase, catalytic domain"/>
    <property type="match status" value="1"/>
</dbReference>
<dbReference type="InterPro" id="IPR036371">
    <property type="entry name" value="TPK_B1-bd_sf"/>
</dbReference>
<evidence type="ECO:0000256" key="4">
    <source>
        <dbReference type="ARBA" id="ARBA00022840"/>
    </source>
</evidence>
<dbReference type="CDD" id="cd07995">
    <property type="entry name" value="TPK"/>
    <property type="match status" value="1"/>
</dbReference>
<dbReference type="SUPFAM" id="SSF63999">
    <property type="entry name" value="Thiamin pyrophosphokinase, catalytic domain"/>
    <property type="match status" value="1"/>
</dbReference>